<evidence type="ECO:0000313" key="2">
    <source>
        <dbReference type="Proteomes" id="UP000691718"/>
    </source>
</evidence>
<accession>A0A8S3XWZ3</accession>
<organism evidence="1 2">
    <name type="scientific">Parnassius apollo</name>
    <name type="common">Apollo butterfly</name>
    <name type="synonym">Papilio apollo</name>
    <dbReference type="NCBI Taxonomy" id="110799"/>
    <lineage>
        <taxon>Eukaryota</taxon>
        <taxon>Metazoa</taxon>
        <taxon>Ecdysozoa</taxon>
        <taxon>Arthropoda</taxon>
        <taxon>Hexapoda</taxon>
        <taxon>Insecta</taxon>
        <taxon>Pterygota</taxon>
        <taxon>Neoptera</taxon>
        <taxon>Endopterygota</taxon>
        <taxon>Lepidoptera</taxon>
        <taxon>Glossata</taxon>
        <taxon>Ditrysia</taxon>
        <taxon>Papilionoidea</taxon>
        <taxon>Papilionidae</taxon>
        <taxon>Parnassiinae</taxon>
        <taxon>Parnassini</taxon>
        <taxon>Parnassius</taxon>
        <taxon>Parnassius</taxon>
    </lineage>
</organism>
<dbReference type="AlphaFoldDB" id="A0A8S3XWZ3"/>
<dbReference type="OrthoDB" id="7939567at2759"/>
<comment type="caution">
    <text evidence="1">The sequence shown here is derived from an EMBL/GenBank/DDBJ whole genome shotgun (WGS) entry which is preliminary data.</text>
</comment>
<name>A0A8S3XWZ3_PARAO</name>
<reference evidence="1" key="1">
    <citation type="submission" date="2021-04" db="EMBL/GenBank/DDBJ databases">
        <authorList>
            <person name="Tunstrom K."/>
        </authorList>
    </citation>
    <scope>NUCLEOTIDE SEQUENCE</scope>
</reference>
<evidence type="ECO:0000313" key="1">
    <source>
        <dbReference type="EMBL" id="CAG5043323.1"/>
    </source>
</evidence>
<dbReference type="Proteomes" id="UP000691718">
    <property type="component" value="Unassembled WGS sequence"/>
</dbReference>
<sequence>MQAYSKQATNTSGMPYNFMISSDGETFEALGWRRRSPLFPQYSADALLLAFIDNYTQEAPKQAQILEEFPCRSVKPGTIATTFRCDR</sequence>
<dbReference type="EMBL" id="CAJQZP010001401">
    <property type="protein sequence ID" value="CAG5043323.1"/>
    <property type="molecule type" value="Genomic_DNA"/>
</dbReference>
<protein>
    <submittedName>
        <fullName evidence="1">(apollo) hypothetical protein</fullName>
    </submittedName>
</protein>
<keyword evidence="2" id="KW-1185">Reference proteome</keyword>
<proteinExistence type="predicted"/>
<gene>
    <name evidence="1" type="ORF">PAPOLLO_LOCUS22661</name>
</gene>